<sequence length="782" mass="86636">MERSKPSKWQKIYDEDGSTQLEEEDASRDKTMGDNDQQPLVDHDREPVEFFGPSSLLFGRPRGFWALAGLAGLFLIVVVLVVKGGTLQASRGATVTASATDWVELLPSDVKSHIDRSVDPCEDFYRFSCGAWREQIEIPQDKSSVYLSFSTVQNENEKVMKELMSQDWPLVGELYASCMNFSNTSSTTADEASMKVLAPILQQIAAVKTKKELFQTAGKLSQTGPDFLTGLSVSADARDATTYALYATQSGLTLPDPQYYLNKEQFNSVSDALHAYVVELFVLAGWESDAAASRAASVIAFEQRLAPLFVPKEKLQDPVASYNRVSVAQTAKKYPLLFAKFLNGTGLLVDLKARNADVIVEAPAFFERAEKLVAGESVTLDTLKAVLTYQYLSMWSPALSEPFVQANFAFFARTLGGQKVRAPRWKVCLQRVTNNFPDLVGKYFALLRFDEASQELADQLVKQVQSSLRENLEHVDWLDEPTRQAAIEKLGNMRNLIGHSTTTKHFPFEIKSDAPLAENLRVVKQHDFERVVGKIGRSVDRNEWAMTSSAVNAYYQATTNQIVFPAGILQPPFFARGRHPARNFGAIGSVIGHELTHGFDNTGRHYAGDGNLADWWSNVTVKKFSERSECLVEEYASYPVASIDDNNKVLGHVNGNYTLGENIADNGGVKLSFAAYQAYITAHTQDMHKTSGTEADESLFSMSQAERDLPVSAADKLFFVSFAQAFCAKSSDASMIKRLATDPHSPEQWRINGVASNSRDFARVYSCPAGAPMNPSNKCQLW</sequence>
<evidence type="ECO:0000259" key="9">
    <source>
        <dbReference type="Pfam" id="PF01431"/>
    </source>
</evidence>
<evidence type="ECO:0000256" key="2">
    <source>
        <dbReference type="ARBA" id="ARBA00022670"/>
    </source>
</evidence>
<evidence type="ECO:0000256" key="7">
    <source>
        <dbReference type="SAM" id="MobiDB-lite"/>
    </source>
</evidence>
<dbReference type="GO" id="GO:0004222">
    <property type="term" value="F:metalloendopeptidase activity"/>
    <property type="evidence" value="ECO:0007669"/>
    <property type="project" value="InterPro"/>
</dbReference>
<keyword evidence="8" id="KW-0472">Membrane</keyword>
<dbReference type="OrthoDB" id="6475849at2759"/>
<organism evidence="11 12">
    <name type="scientific">Phytophthora boehmeriae</name>
    <dbReference type="NCBI Taxonomy" id="109152"/>
    <lineage>
        <taxon>Eukaryota</taxon>
        <taxon>Sar</taxon>
        <taxon>Stramenopiles</taxon>
        <taxon>Oomycota</taxon>
        <taxon>Peronosporomycetes</taxon>
        <taxon>Peronosporales</taxon>
        <taxon>Peronosporaceae</taxon>
        <taxon>Phytophthora</taxon>
    </lineage>
</organism>
<gene>
    <name evidence="11" type="ORF">PHYBOEH_000397</name>
</gene>
<keyword evidence="8" id="KW-0812">Transmembrane</keyword>
<dbReference type="GO" id="GO:0005886">
    <property type="term" value="C:plasma membrane"/>
    <property type="evidence" value="ECO:0007669"/>
    <property type="project" value="TreeGrafter"/>
</dbReference>
<dbReference type="PANTHER" id="PTHR11733:SF167">
    <property type="entry name" value="FI17812P1-RELATED"/>
    <property type="match status" value="1"/>
</dbReference>
<evidence type="ECO:0000256" key="4">
    <source>
        <dbReference type="ARBA" id="ARBA00022801"/>
    </source>
</evidence>
<dbReference type="PANTHER" id="PTHR11733">
    <property type="entry name" value="ZINC METALLOPROTEASE FAMILY M13 NEPRILYSIN-RELATED"/>
    <property type="match status" value="1"/>
</dbReference>
<dbReference type="PROSITE" id="PS51885">
    <property type="entry name" value="NEPRILYSIN"/>
    <property type="match status" value="1"/>
</dbReference>
<evidence type="ECO:0008006" key="13">
    <source>
        <dbReference type="Google" id="ProtNLM"/>
    </source>
</evidence>
<dbReference type="InterPro" id="IPR000718">
    <property type="entry name" value="Peptidase_M13"/>
</dbReference>
<comment type="caution">
    <text evidence="11">The sequence shown here is derived from an EMBL/GenBank/DDBJ whole genome shotgun (WGS) entry which is preliminary data.</text>
</comment>
<evidence type="ECO:0000313" key="12">
    <source>
        <dbReference type="Proteomes" id="UP000693981"/>
    </source>
</evidence>
<evidence type="ECO:0000259" key="10">
    <source>
        <dbReference type="Pfam" id="PF05649"/>
    </source>
</evidence>
<keyword evidence="4" id="KW-0378">Hydrolase</keyword>
<evidence type="ECO:0000256" key="1">
    <source>
        <dbReference type="ARBA" id="ARBA00001947"/>
    </source>
</evidence>
<dbReference type="EMBL" id="JAGDFL010000105">
    <property type="protein sequence ID" value="KAG7397638.1"/>
    <property type="molecule type" value="Genomic_DNA"/>
</dbReference>
<evidence type="ECO:0000256" key="5">
    <source>
        <dbReference type="ARBA" id="ARBA00022833"/>
    </source>
</evidence>
<evidence type="ECO:0000256" key="6">
    <source>
        <dbReference type="ARBA" id="ARBA00023049"/>
    </source>
</evidence>
<dbReference type="CDD" id="cd08662">
    <property type="entry name" value="M13"/>
    <property type="match status" value="1"/>
</dbReference>
<reference evidence="11" key="1">
    <citation type="submission" date="2021-02" db="EMBL/GenBank/DDBJ databases">
        <authorList>
            <person name="Palmer J.M."/>
        </authorList>
    </citation>
    <scope>NUCLEOTIDE SEQUENCE</scope>
    <source>
        <strain evidence="11">SCRP23</strain>
    </source>
</reference>
<dbReference type="InterPro" id="IPR008753">
    <property type="entry name" value="Peptidase_M13_N"/>
</dbReference>
<evidence type="ECO:0000256" key="8">
    <source>
        <dbReference type="SAM" id="Phobius"/>
    </source>
</evidence>
<accession>A0A8T1WZJ1</accession>
<dbReference type="GO" id="GO:0016485">
    <property type="term" value="P:protein processing"/>
    <property type="evidence" value="ECO:0007669"/>
    <property type="project" value="TreeGrafter"/>
</dbReference>
<comment type="cofactor">
    <cofactor evidence="1">
        <name>Zn(2+)</name>
        <dbReference type="ChEBI" id="CHEBI:29105"/>
    </cofactor>
</comment>
<dbReference type="GO" id="GO:0046872">
    <property type="term" value="F:metal ion binding"/>
    <property type="evidence" value="ECO:0007669"/>
    <property type="project" value="UniProtKB-KW"/>
</dbReference>
<dbReference type="Pfam" id="PF05649">
    <property type="entry name" value="Peptidase_M13_N"/>
    <property type="match status" value="1"/>
</dbReference>
<feature type="compositionally biased region" description="Acidic residues" evidence="7">
    <location>
        <begin position="15"/>
        <end position="26"/>
    </location>
</feature>
<feature type="domain" description="Peptidase M13 C-terminal" evidence="9">
    <location>
        <begin position="552"/>
        <end position="781"/>
    </location>
</feature>
<protein>
    <recommendedName>
        <fullName evidence="13">Endothelin-converting enzyme 1</fullName>
    </recommendedName>
</protein>
<keyword evidence="2" id="KW-0645">Protease</keyword>
<evidence type="ECO:0000256" key="3">
    <source>
        <dbReference type="ARBA" id="ARBA00022723"/>
    </source>
</evidence>
<keyword evidence="8" id="KW-1133">Transmembrane helix</keyword>
<keyword evidence="5" id="KW-0862">Zinc</keyword>
<feature type="region of interest" description="Disordered" evidence="7">
    <location>
        <begin position="1"/>
        <end position="41"/>
    </location>
</feature>
<evidence type="ECO:0000313" key="11">
    <source>
        <dbReference type="EMBL" id="KAG7397638.1"/>
    </source>
</evidence>
<name>A0A8T1WZJ1_9STRA</name>
<feature type="domain" description="Peptidase M13 N-terminal" evidence="10">
    <location>
        <begin position="120"/>
        <end position="499"/>
    </location>
</feature>
<keyword evidence="3" id="KW-0479">Metal-binding</keyword>
<dbReference type="Pfam" id="PF01431">
    <property type="entry name" value="Peptidase_M13"/>
    <property type="match status" value="1"/>
</dbReference>
<feature type="transmembrane region" description="Helical" evidence="8">
    <location>
        <begin position="64"/>
        <end position="82"/>
    </location>
</feature>
<dbReference type="Proteomes" id="UP000693981">
    <property type="component" value="Unassembled WGS sequence"/>
</dbReference>
<keyword evidence="12" id="KW-1185">Reference proteome</keyword>
<dbReference type="AlphaFoldDB" id="A0A8T1WZJ1"/>
<keyword evidence="6" id="KW-0482">Metalloprotease</keyword>
<dbReference type="InterPro" id="IPR018497">
    <property type="entry name" value="Peptidase_M13_C"/>
</dbReference>
<proteinExistence type="predicted"/>